<reference evidence="1" key="1">
    <citation type="submission" date="2019-03" db="EMBL/GenBank/DDBJ databases">
        <authorList>
            <person name="Mank J."/>
            <person name="Almeida P."/>
        </authorList>
    </citation>
    <scope>NUCLEOTIDE SEQUENCE</scope>
    <source>
        <strain evidence="1">78183</strain>
    </source>
</reference>
<sequence>MSALFWPSLSSMHLRSLGLFYLKNPKVMILKELFSYQTVESVATPTQQRVELKLVEMVQIPLVRPAITVRKEWFFHLNHILSHLTTLFTPSTCHRK</sequence>
<gene>
    <name evidence="1" type="ORF">SVIM_LOCUS323675</name>
</gene>
<organism evidence="1">
    <name type="scientific">Salix viminalis</name>
    <name type="common">Common osier</name>
    <name type="synonym">Basket willow</name>
    <dbReference type="NCBI Taxonomy" id="40686"/>
    <lineage>
        <taxon>Eukaryota</taxon>
        <taxon>Viridiplantae</taxon>
        <taxon>Streptophyta</taxon>
        <taxon>Embryophyta</taxon>
        <taxon>Tracheophyta</taxon>
        <taxon>Spermatophyta</taxon>
        <taxon>Magnoliopsida</taxon>
        <taxon>eudicotyledons</taxon>
        <taxon>Gunneridae</taxon>
        <taxon>Pentapetalae</taxon>
        <taxon>rosids</taxon>
        <taxon>fabids</taxon>
        <taxon>Malpighiales</taxon>
        <taxon>Salicaceae</taxon>
        <taxon>Saliceae</taxon>
        <taxon>Salix</taxon>
    </lineage>
</organism>
<dbReference type="AlphaFoldDB" id="A0A6N2M6B0"/>
<proteinExistence type="predicted"/>
<accession>A0A6N2M6B0</accession>
<name>A0A6N2M6B0_SALVM</name>
<protein>
    <submittedName>
        <fullName evidence="1">Uncharacterized protein</fullName>
    </submittedName>
</protein>
<evidence type="ECO:0000313" key="1">
    <source>
        <dbReference type="EMBL" id="VFU49130.1"/>
    </source>
</evidence>
<dbReference type="EMBL" id="CAADRP010001707">
    <property type="protein sequence ID" value="VFU49130.1"/>
    <property type="molecule type" value="Genomic_DNA"/>
</dbReference>